<organism evidence="1 2">
    <name type="scientific">Xylanibacter ruminicola</name>
    <name type="common">Prevotella ruminicola</name>
    <dbReference type="NCBI Taxonomy" id="839"/>
    <lineage>
        <taxon>Bacteria</taxon>
        <taxon>Pseudomonadati</taxon>
        <taxon>Bacteroidota</taxon>
        <taxon>Bacteroidia</taxon>
        <taxon>Bacteroidales</taxon>
        <taxon>Prevotellaceae</taxon>
        <taxon>Xylanibacter</taxon>
    </lineage>
</organism>
<evidence type="ECO:0000313" key="1">
    <source>
        <dbReference type="EMBL" id="SHK89313.1"/>
    </source>
</evidence>
<dbReference type="OrthoDB" id="5507507at2"/>
<dbReference type="Pfam" id="PF03415">
    <property type="entry name" value="Peptidase_C11"/>
    <property type="match status" value="1"/>
</dbReference>
<evidence type="ECO:0000313" key="2">
    <source>
        <dbReference type="Proteomes" id="UP000184130"/>
    </source>
</evidence>
<dbReference type="Gene3D" id="3.40.50.11970">
    <property type="match status" value="1"/>
</dbReference>
<gene>
    <name evidence="1" type="ORF">SAMN05216463_11582</name>
</gene>
<reference evidence="1 2" key="1">
    <citation type="submission" date="2016-11" db="EMBL/GenBank/DDBJ databases">
        <authorList>
            <person name="Jaros S."/>
            <person name="Januszkiewicz K."/>
            <person name="Wedrychowicz H."/>
        </authorList>
    </citation>
    <scope>NUCLEOTIDE SEQUENCE [LARGE SCALE GENOMIC DNA]</scope>
    <source>
        <strain evidence="1 2">KHT3</strain>
    </source>
</reference>
<dbReference type="PANTHER" id="PTHR37835:SF1">
    <property type="entry name" value="ALPHA-CLOSTRIPAIN"/>
    <property type="match status" value="1"/>
</dbReference>
<dbReference type="AlphaFoldDB" id="A0A1M6W6E0"/>
<name>A0A1M6W6E0_XYLRU</name>
<proteinExistence type="predicted"/>
<evidence type="ECO:0008006" key="3">
    <source>
        <dbReference type="Google" id="ProtNLM"/>
    </source>
</evidence>
<dbReference type="PANTHER" id="PTHR37835">
    <property type="entry name" value="ALPHA-CLOSTRIPAIN"/>
    <property type="match status" value="1"/>
</dbReference>
<accession>A0A1M6W6E0</accession>
<protein>
    <recommendedName>
        <fullName evidence="3">Clostripain family protein</fullName>
    </recommendedName>
</protein>
<sequence>MRLACRFFLEKEPRIMIYFLPLPQISTNMYRFIILSISLLLLVACHEKDDPEPPVTIAERTVLVYMSGENNLTYDSSDAGSYLEDDLDEILEGSNQLNSKQHLICFIDSVGTTNYPHIVEISNGKTEVVYRYDTEFYASDPDRMKEVITWVMNKYPAKEYGLVLWGHATGWAVEADTVAATAKTRQATRAYGQDRGWDLTGDDKNVEKWMNITQMASALEQLPNKFKFIFADCCCMGCVECAYELRNSADYYIASPAEIPGEGAPYQLIVPKLFSTSSNYYKEIAQCYYDYLIEAYQQPDYSEWPYLKGYSVPMAVFDLSKMDNLAAATKKLMATFMPQYPEELNLNGHPFYFAFDTPVMYDVKSVFSQYAAEADYREWLQTYNAAVPFQIVSKQWMTGYNAIYNGFSYFPKDEDQWGCSSMFFPQARYNNYSRYRYNQRIHNLQWYQAVDWASYGW</sequence>
<dbReference type="InterPro" id="IPR005077">
    <property type="entry name" value="Peptidase_C11"/>
</dbReference>
<dbReference type="Proteomes" id="UP000184130">
    <property type="component" value="Unassembled WGS sequence"/>
</dbReference>
<dbReference type="EMBL" id="FRBD01000015">
    <property type="protein sequence ID" value="SHK89313.1"/>
    <property type="molecule type" value="Genomic_DNA"/>
</dbReference>